<accession>A0AAC9JGF0</accession>
<dbReference type="AlphaFoldDB" id="A0AAC9JGF0"/>
<keyword evidence="1" id="KW-0614">Plasmid</keyword>
<protein>
    <submittedName>
        <fullName evidence="1">Uncharacterized protein</fullName>
    </submittedName>
</protein>
<evidence type="ECO:0000313" key="2">
    <source>
        <dbReference type="Proteomes" id="UP000182101"/>
    </source>
</evidence>
<geneLocation type="plasmid" evidence="2">
    <name>pamcp48-600</name>
</geneLocation>
<organism evidence="1 2">
    <name type="scientific">Alteromonas mediterranea</name>
    <dbReference type="NCBI Taxonomy" id="314275"/>
    <lineage>
        <taxon>Bacteria</taxon>
        <taxon>Pseudomonadati</taxon>
        <taxon>Pseudomonadota</taxon>
        <taxon>Gammaproteobacteria</taxon>
        <taxon>Alteromonadales</taxon>
        <taxon>Alteromonadaceae</taxon>
        <taxon>Alteromonas/Salinimonas group</taxon>
        <taxon>Alteromonas</taxon>
    </lineage>
</organism>
<reference evidence="1 2" key="1">
    <citation type="submission" date="2016-11" db="EMBL/GenBank/DDBJ databases">
        <title>Networking in microbes: conjugative elements and plasmids in the genus Alteromonas.</title>
        <authorList>
            <person name="Lopez-Perez M."/>
            <person name="Ramon-Marco N."/>
            <person name="Rodriguez-Valera F."/>
        </authorList>
    </citation>
    <scope>NUCLEOTIDE SEQUENCE [LARGE SCALE GENOMIC DNA]</scope>
    <source>
        <strain evidence="1 2">CP48</strain>
        <plasmid evidence="2">pamcp48-600</plasmid>
    </source>
</reference>
<sequence length="280" mass="31411">MQHFVLDYSGVMPPEIMENVVQGCSSLVLRVDSETSATPEHAKSFVLMPRGEQKLPVGEMLNVTYDKNVFVGRLLRDIAQSSARANAPSADDRFTLYVSKLIKKAATVSSPPKIRDIHVAFSRLQTIRTTLSEHITNERQRTCDRACRNRGKRRAELSRHLINNHIVPAYAKLHALIIDMLKQKRIDVVLAQAKDSPPPRFTRARDTVHMMFNHDIILDNGNPNPRGKAREKGSFMCGRKSDGERLVIEEGQVSCSHCIQKALSLLASTKLKVEFPSTST</sequence>
<proteinExistence type="predicted"/>
<evidence type="ECO:0000313" key="1">
    <source>
        <dbReference type="EMBL" id="APD92060.1"/>
    </source>
</evidence>
<gene>
    <name evidence="1" type="ORF">BM524_19255</name>
</gene>
<name>A0AAC9JGF0_9ALTE</name>
<dbReference type="Proteomes" id="UP000182101">
    <property type="component" value="Plasmid pAMCP48-600"/>
</dbReference>
<dbReference type="EMBL" id="CP018025">
    <property type="protein sequence ID" value="APD92060.1"/>
    <property type="molecule type" value="Genomic_DNA"/>
</dbReference>
<dbReference type="RefSeq" id="WP_071960670.1">
    <property type="nucleotide sequence ID" value="NZ_CP018025.1"/>
</dbReference>